<evidence type="ECO:0000259" key="4">
    <source>
        <dbReference type="Pfam" id="PF00248"/>
    </source>
</evidence>
<dbReference type="OrthoDB" id="416253at2759"/>
<proteinExistence type="inferred from homology"/>
<keyword evidence="3" id="KW-0560">Oxidoreductase</keyword>
<sequence length="309" mass="34215">MPWSTVELNDGTPLPNIAYGTWRLEEPIQKVSDALSVGFRHIDTAQAYRNETETGKAIKQSGIPRSELFITTKYTSRDGLDVETAIWNSLERLGLAYVDLYLIHNVRHAIPDIPTCWKRMEKVKADGLAKNIGVSNFQLEHLQQLESAQIKPVVNQIMFHLYLREGLKPTLDYCAKNGIVVEGYSPMIPLIHVPIGKEAAIKVASSHSVGPEQVLLAWSRAKGVIPVTSSSKKDRMEAYRAAGNLELTAKISRNSMQLGPKALPHGRRSGMITSPQRRVDALIINIQARTLCVLCTIGICPIDKPSETA</sequence>
<dbReference type="Pfam" id="PF00248">
    <property type="entry name" value="Aldo_ket_red"/>
    <property type="match status" value="1"/>
</dbReference>
<reference evidence="5 6" key="1">
    <citation type="journal article" date="2016" name="Mol. Biol. Evol.">
        <title>Comparative Genomics of Early-Diverging Mushroom-Forming Fungi Provides Insights into the Origins of Lignocellulose Decay Capabilities.</title>
        <authorList>
            <person name="Nagy L.G."/>
            <person name="Riley R."/>
            <person name="Tritt A."/>
            <person name="Adam C."/>
            <person name="Daum C."/>
            <person name="Floudas D."/>
            <person name="Sun H."/>
            <person name="Yadav J.S."/>
            <person name="Pangilinan J."/>
            <person name="Larsson K.H."/>
            <person name="Matsuura K."/>
            <person name="Barry K."/>
            <person name="Labutti K."/>
            <person name="Kuo R."/>
            <person name="Ohm R.A."/>
            <person name="Bhattacharya S.S."/>
            <person name="Shirouzu T."/>
            <person name="Yoshinaga Y."/>
            <person name="Martin F.M."/>
            <person name="Grigoriev I.V."/>
            <person name="Hibbett D.S."/>
        </authorList>
    </citation>
    <scope>NUCLEOTIDE SEQUENCE [LARGE SCALE GENOMIC DNA]</scope>
    <source>
        <strain evidence="5 6">HHB14362 ss-1</strain>
    </source>
</reference>
<evidence type="ECO:0000256" key="1">
    <source>
        <dbReference type="ARBA" id="ARBA00007905"/>
    </source>
</evidence>
<dbReference type="InterPro" id="IPR020471">
    <property type="entry name" value="AKR"/>
</dbReference>
<feature type="domain" description="NADP-dependent oxidoreductase" evidence="4">
    <location>
        <begin position="17"/>
        <end position="187"/>
    </location>
</feature>
<dbReference type="InterPro" id="IPR018170">
    <property type="entry name" value="Aldo/ket_reductase_CS"/>
</dbReference>
<dbReference type="EMBL" id="KV425684">
    <property type="protein sequence ID" value="KZT18404.1"/>
    <property type="molecule type" value="Genomic_DNA"/>
</dbReference>
<dbReference type="GO" id="GO:0016616">
    <property type="term" value="F:oxidoreductase activity, acting on the CH-OH group of donors, NAD or NADP as acceptor"/>
    <property type="evidence" value="ECO:0007669"/>
    <property type="project" value="UniProtKB-ARBA"/>
</dbReference>
<evidence type="ECO:0000313" key="6">
    <source>
        <dbReference type="Proteomes" id="UP000076761"/>
    </source>
</evidence>
<comment type="similarity">
    <text evidence="1">Belongs to the aldo/keto reductase family.</text>
</comment>
<dbReference type="PANTHER" id="PTHR43827:SF3">
    <property type="entry name" value="NADP-DEPENDENT OXIDOREDUCTASE DOMAIN-CONTAINING PROTEIN"/>
    <property type="match status" value="1"/>
</dbReference>
<dbReference type="InParanoid" id="A0A165MJB0"/>
<dbReference type="PANTHER" id="PTHR43827">
    <property type="entry name" value="2,5-DIKETO-D-GLUCONIC ACID REDUCTASE"/>
    <property type="match status" value="1"/>
</dbReference>
<keyword evidence="6" id="KW-1185">Reference proteome</keyword>
<evidence type="ECO:0000256" key="3">
    <source>
        <dbReference type="ARBA" id="ARBA00023002"/>
    </source>
</evidence>
<evidence type="ECO:0000313" key="5">
    <source>
        <dbReference type="EMBL" id="KZT18404.1"/>
    </source>
</evidence>
<dbReference type="SUPFAM" id="SSF51430">
    <property type="entry name" value="NAD(P)-linked oxidoreductase"/>
    <property type="match status" value="1"/>
</dbReference>
<dbReference type="Proteomes" id="UP000076761">
    <property type="component" value="Unassembled WGS sequence"/>
</dbReference>
<dbReference type="InterPro" id="IPR036812">
    <property type="entry name" value="NAD(P)_OxRdtase_dom_sf"/>
</dbReference>
<name>A0A165MJB0_9AGAM</name>
<keyword evidence="2" id="KW-0521">NADP</keyword>
<dbReference type="STRING" id="1314782.A0A165MJB0"/>
<dbReference type="Gene3D" id="3.20.20.100">
    <property type="entry name" value="NADP-dependent oxidoreductase domain"/>
    <property type="match status" value="1"/>
</dbReference>
<dbReference type="InterPro" id="IPR023210">
    <property type="entry name" value="NADP_OxRdtase_dom"/>
</dbReference>
<organism evidence="5 6">
    <name type="scientific">Neolentinus lepideus HHB14362 ss-1</name>
    <dbReference type="NCBI Taxonomy" id="1314782"/>
    <lineage>
        <taxon>Eukaryota</taxon>
        <taxon>Fungi</taxon>
        <taxon>Dikarya</taxon>
        <taxon>Basidiomycota</taxon>
        <taxon>Agaricomycotina</taxon>
        <taxon>Agaricomycetes</taxon>
        <taxon>Gloeophyllales</taxon>
        <taxon>Gloeophyllaceae</taxon>
        <taxon>Neolentinus</taxon>
    </lineage>
</organism>
<accession>A0A165MJB0</accession>
<dbReference type="PROSITE" id="PS00062">
    <property type="entry name" value="ALDOKETO_REDUCTASE_2"/>
    <property type="match status" value="1"/>
</dbReference>
<dbReference type="AlphaFoldDB" id="A0A165MJB0"/>
<evidence type="ECO:0000256" key="2">
    <source>
        <dbReference type="ARBA" id="ARBA00022857"/>
    </source>
</evidence>
<dbReference type="PRINTS" id="PR00069">
    <property type="entry name" value="ALDKETRDTASE"/>
</dbReference>
<protein>
    <submittedName>
        <fullName evidence="5">Aldo/keto reductase</fullName>
    </submittedName>
</protein>
<gene>
    <name evidence="5" type="ORF">NEOLEDRAFT_171197</name>
</gene>